<reference evidence="1" key="1">
    <citation type="journal article" date="2023" name="bioRxiv">
        <title>Scaffold-level genome assemblies of two parasitoid biocontrol wasps reveal the parthenogenesis mechanism and an associated novel virus.</title>
        <authorList>
            <person name="Inwood S."/>
            <person name="Skelly J."/>
            <person name="Guhlin J."/>
            <person name="Harrop T."/>
            <person name="Goldson S."/>
            <person name="Dearden P."/>
        </authorList>
    </citation>
    <scope>NUCLEOTIDE SEQUENCE</scope>
    <source>
        <strain evidence="1">Lincoln</strain>
        <tissue evidence="1">Whole body</tissue>
    </source>
</reference>
<dbReference type="EMBL" id="JAQQBR010000001">
    <property type="protein sequence ID" value="KAK0182462.1"/>
    <property type="molecule type" value="Genomic_DNA"/>
</dbReference>
<dbReference type="AlphaFoldDB" id="A0AA39G6I0"/>
<dbReference type="Proteomes" id="UP001168972">
    <property type="component" value="Unassembled WGS sequence"/>
</dbReference>
<keyword evidence="2" id="KW-1185">Reference proteome</keyword>
<evidence type="ECO:0000313" key="2">
    <source>
        <dbReference type="Proteomes" id="UP001168972"/>
    </source>
</evidence>
<organism evidence="1 2">
    <name type="scientific">Microctonus hyperodae</name>
    <name type="common">Parasitoid wasp</name>
    <dbReference type="NCBI Taxonomy" id="165561"/>
    <lineage>
        <taxon>Eukaryota</taxon>
        <taxon>Metazoa</taxon>
        <taxon>Ecdysozoa</taxon>
        <taxon>Arthropoda</taxon>
        <taxon>Hexapoda</taxon>
        <taxon>Insecta</taxon>
        <taxon>Pterygota</taxon>
        <taxon>Neoptera</taxon>
        <taxon>Endopterygota</taxon>
        <taxon>Hymenoptera</taxon>
        <taxon>Apocrita</taxon>
        <taxon>Ichneumonoidea</taxon>
        <taxon>Braconidae</taxon>
        <taxon>Euphorinae</taxon>
        <taxon>Microctonus</taxon>
    </lineage>
</organism>
<sequence length="116" mass="12764">MDVLQLFMICDAESPIEDIADFSLSHRDIRESTVDVEASSRGAIPVYIHKRFKCAQSKGDNTCMLHYETDKDSKVGGGRATLQMMTLVIPTRSNCLTSLMDNCRSSASDKVPCGTV</sequence>
<comment type="caution">
    <text evidence="1">The sequence shown here is derived from an EMBL/GenBank/DDBJ whole genome shotgun (WGS) entry which is preliminary data.</text>
</comment>
<accession>A0AA39G6I0</accession>
<reference evidence="1" key="2">
    <citation type="submission" date="2023-03" db="EMBL/GenBank/DDBJ databases">
        <authorList>
            <person name="Inwood S.N."/>
            <person name="Skelly J.G."/>
            <person name="Guhlin J."/>
            <person name="Harrop T.W.R."/>
            <person name="Goldson S.G."/>
            <person name="Dearden P.K."/>
        </authorList>
    </citation>
    <scope>NUCLEOTIDE SEQUENCE</scope>
    <source>
        <strain evidence="1">Lincoln</strain>
        <tissue evidence="1">Whole body</tissue>
    </source>
</reference>
<evidence type="ECO:0000313" key="1">
    <source>
        <dbReference type="EMBL" id="KAK0182462.1"/>
    </source>
</evidence>
<protein>
    <submittedName>
        <fullName evidence="1">Uncharacterized protein</fullName>
    </submittedName>
</protein>
<gene>
    <name evidence="1" type="ORF">PV327_000603</name>
</gene>
<proteinExistence type="predicted"/>
<name>A0AA39G6I0_MICHY</name>